<keyword evidence="2" id="KW-1185">Reference proteome</keyword>
<dbReference type="Pfam" id="PF04199">
    <property type="entry name" value="Cyclase"/>
    <property type="match status" value="1"/>
</dbReference>
<dbReference type="Proteomes" id="UP000494330">
    <property type="component" value="Unassembled WGS sequence"/>
</dbReference>
<evidence type="ECO:0000313" key="1">
    <source>
        <dbReference type="EMBL" id="VWB22844.1"/>
    </source>
</evidence>
<dbReference type="InterPro" id="IPR037175">
    <property type="entry name" value="KFase_sf"/>
</dbReference>
<dbReference type="GO" id="GO:0019441">
    <property type="term" value="P:L-tryptophan catabolic process to kynurenine"/>
    <property type="evidence" value="ECO:0007669"/>
    <property type="project" value="InterPro"/>
</dbReference>
<dbReference type="GO" id="GO:0004061">
    <property type="term" value="F:arylformamidase activity"/>
    <property type="evidence" value="ECO:0007669"/>
    <property type="project" value="InterPro"/>
</dbReference>
<reference evidence="1 2" key="1">
    <citation type="submission" date="2019-09" db="EMBL/GenBank/DDBJ databases">
        <authorList>
            <person name="Depoorter E."/>
        </authorList>
    </citation>
    <scope>NUCLEOTIDE SEQUENCE [LARGE SCALE GENOMIC DNA]</scope>
    <source>
        <strain evidence="1">LMG 30113</strain>
    </source>
</reference>
<dbReference type="PANTHER" id="PTHR43564">
    <property type="entry name" value="KYNURENINE FORMAMIDASE-LIKE PROTEIN"/>
    <property type="match status" value="1"/>
</dbReference>
<protein>
    <submittedName>
        <fullName evidence="1">Cyclase</fullName>
    </submittedName>
</protein>
<name>A0A6J5CYH4_9BURK</name>
<organism evidence="1 2">
    <name type="scientific">Burkholderia paludis</name>
    <dbReference type="NCBI Taxonomy" id="1506587"/>
    <lineage>
        <taxon>Bacteria</taxon>
        <taxon>Pseudomonadati</taxon>
        <taxon>Pseudomonadota</taxon>
        <taxon>Betaproteobacteria</taxon>
        <taxon>Burkholderiales</taxon>
        <taxon>Burkholderiaceae</taxon>
        <taxon>Burkholderia</taxon>
        <taxon>Burkholderia cepacia complex</taxon>
    </lineage>
</organism>
<gene>
    <name evidence="1" type="ORF">BPA30113_00776</name>
</gene>
<dbReference type="AlphaFoldDB" id="A0A6J5CYH4"/>
<dbReference type="PANTHER" id="PTHR43564:SF2">
    <property type="entry name" value="BLR6059 PROTEIN"/>
    <property type="match status" value="1"/>
</dbReference>
<dbReference type="EMBL" id="CABVQD010000002">
    <property type="protein sequence ID" value="VWB22844.1"/>
    <property type="molecule type" value="Genomic_DNA"/>
</dbReference>
<proteinExistence type="predicted"/>
<sequence>MSKKIIDLSVALQEDIASDPEAFLPRIDRVLHRQGARQLADCFPGLEPAALRDEEGWAVEFVQMSTHAGTHMDAPFHYRSHQDDGTPALTIDQIPLDWCFGPGVKLDFRHFPDGYVVTPADIDAELARIGHTLKAGDIVLVNTAAGARYGHDDFIDKGCGMGRDATLHLTRQGVRIVGTDAWSWDAPFRYTKQRFDETRDPSIIWEGHFAGSTVPYCQIEKLANLEQLPAHGFDVISLPVKVARGSAGWARPVAVIDA</sequence>
<dbReference type="Gene3D" id="3.50.30.50">
    <property type="entry name" value="Putative cyclase"/>
    <property type="match status" value="1"/>
</dbReference>
<dbReference type="InterPro" id="IPR007325">
    <property type="entry name" value="KFase/CYL"/>
</dbReference>
<dbReference type="RefSeq" id="WP_034197790.1">
    <property type="nucleotide sequence ID" value="NZ_CABVQD010000002.1"/>
</dbReference>
<dbReference type="SUPFAM" id="SSF102198">
    <property type="entry name" value="Putative cyclase"/>
    <property type="match status" value="1"/>
</dbReference>
<evidence type="ECO:0000313" key="2">
    <source>
        <dbReference type="Proteomes" id="UP000494330"/>
    </source>
</evidence>
<accession>A0A6J5CYH4</accession>